<evidence type="ECO:0000313" key="5">
    <source>
        <dbReference type="EMBL" id="CTQ48564.1"/>
    </source>
</evidence>
<proteinExistence type="predicted"/>
<gene>
    <name evidence="5" type="primary">exsA</name>
    <name evidence="5" type="ORF">JDO7802_00566</name>
</gene>
<dbReference type="GO" id="GO:0043565">
    <property type="term" value="F:sequence-specific DNA binding"/>
    <property type="evidence" value="ECO:0007669"/>
    <property type="project" value="InterPro"/>
</dbReference>
<evidence type="ECO:0000256" key="1">
    <source>
        <dbReference type="ARBA" id="ARBA00023015"/>
    </source>
</evidence>
<name>A0A0M6YF51_9RHOB</name>
<keyword evidence="6" id="KW-1185">Reference proteome</keyword>
<dbReference type="GO" id="GO:0003700">
    <property type="term" value="F:DNA-binding transcription factor activity"/>
    <property type="evidence" value="ECO:0007669"/>
    <property type="project" value="InterPro"/>
</dbReference>
<evidence type="ECO:0000259" key="4">
    <source>
        <dbReference type="PROSITE" id="PS01124"/>
    </source>
</evidence>
<evidence type="ECO:0000313" key="6">
    <source>
        <dbReference type="Proteomes" id="UP000049222"/>
    </source>
</evidence>
<feature type="domain" description="HTH araC/xylS-type" evidence="4">
    <location>
        <begin position="74"/>
        <end position="172"/>
    </location>
</feature>
<evidence type="ECO:0000256" key="2">
    <source>
        <dbReference type="ARBA" id="ARBA00023125"/>
    </source>
</evidence>
<organism evidence="5 6">
    <name type="scientific">Jannaschia donghaensis</name>
    <dbReference type="NCBI Taxonomy" id="420998"/>
    <lineage>
        <taxon>Bacteria</taxon>
        <taxon>Pseudomonadati</taxon>
        <taxon>Pseudomonadota</taxon>
        <taxon>Alphaproteobacteria</taxon>
        <taxon>Rhodobacterales</taxon>
        <taxon>Roseobacteraceae</taxon>
        <taxon>Jannaschia</taxon>
    </lineage>
</organism>
<sequence>MIVRDGAAGTDPWTTAALRLIALEADRMGDGAGAILTRAVEIVFVQAIRAAIADLRDMSNVSSFLAALADRHLTRALTAIHATPAAPWTLTQLAREAGLSRTAFAERFAKTVGQPPMAYLAGWRVTLAGHLLRDGNLSTDEIAERVGYASPAAFARRFKAATGIGPGAYRRAN</sequence>
<evidence type="ECO:0000256" key="3">
    <source>
        <dbReference type="ARBA" id="ARBA00023163"/>
    </source>
</evidence>
<dbReference type="InterPro" id="IPR032783">
    <property type="entry name" value="AraC_lig"/>
</dbReference>
<dbReference type="Pfam" id="PF12833">
    <property type="entry name" value="HTH_18"/>
    <property type="match status" value="1"/>
</dbReference>
<dbReference type="PANTHER" id="PTHR46796">
    <property type="entry name" value="HTH-TYPE TRANSCRIPTIONAL ACTIVATOR RHAS-RELATED"/>
    <property type="match status" value="1"/>
</dbReference>
<dbReference type="Gene3D" id="1.10.10.60">
    <property type="entry name" value="Homeodomain-like"/>
    <property type="match status" value="1"/>
</dbReference>
<accession>A0A0M6YF51</accession>
<keyword evidence="3" id="KW-0804">Transcription</keyword>
<dbReference type="STRING" id="420998.JDO7802_00566"/>
<dbReference type="PANTHER" id="PTHR46796:SF7">
    <property type="entry name" value="ARAC FAMILY TRANSCRIPTIONAL REGULATOR"/>
    <property type="match status" value="1"/>
</dbReference>
<dbReference type="InterPro" id="IPR018060">
    <property type="entry name" value="HTH_AraC"/>
</dbReference>
<keyword evidence="2" id="KW-0238">DNA-binding</keyword>
<dbReference type="SMART" id="SM00342">
    <property type="entry name" value="HTH_ARAC"/>
    <property type="match status" value="1"/>
</dbReference>
<dbReference type="InterPro" id="IPR009057">
    <property type="entry name" value="Homeodomain-like_sf"/>
</dbReference>
<dbReference type="SUPFAM" id="SSF46689">
    <property type="entry name" value="Homeodomain-like"/>
    <property type="match status" value="2"/>
</dbReference>
<reference evidence="5 6" key="1">
    <citation type="submission" date="2015-07" db="EMBL/GenBank/DDBJ databases">
        <authorList>
            <person name="Noorani M."/>
        </authorList>
    </citation>
    <scope>NUCLEOTIDE SEQUENCE [LARGE SCALE GENOMIC DNA]</scope>
    <source>
        <strain evidence="5 6">CECT 7802</strain>
    </source>
</reference>
<dbReference type="PROSITE" id="PS01124">
    <property type="entry name" value="HTH_ARAC_FAMILY_2"/>
    <property type="match status" value="1"/>
</dbReference>
<dbReference type="AlphaFoldDB" id="A0A0M6YF51"/>
<dbReference type="EMBL" id="CXSU01000005">
    <property type="protein sequence ID" value="CTQ48564.1"/>
    <property type="molecule type" value="Genomic_DNA"/>
</dbReference>
<keyword evidence="1" id="KW-0805">Transcription regulation</keyword>
<protein>
    <submittedName>
        <fullName evidence="5">Exoenzyme S synthesis regulatory protein ExsA</fullName>
    </submittedName>
</protein>
<dbReference type="Proteomes" id="UP000049222">
    <property type="component" value="Unassembled WGS sequence"/>
</dbReference>
<dbReference type="Pfam" id="PF12852">
    <property type="entry name" value="Cupin_6"/>
    <property type="match status" value="1"/>
</dbReference>
<dbReference type="InterPro" id="IPR050204">
    <property type="entry name" value="AraC_XylS_family_regulators"/>
</dbReference>